<protein>
    <recommendedName>
        <fullName evidence="3">Conserved oligomeric Golgi complex subunit 3</fullName>
    </recommendedName>
    <alternativeName>
        <fullName evidence="8">Component of oligomeric Golgi complex 3</fullName>
    </alternativeName>
</protein>
<evidence type="ECO:0000256" key="4">
    <source>
        <dbReference type="ARBA" id="ARBA00022448"/>
    </source>
</evidence>
<comment type="subcellular location">
    <subcellularLocation>
        <location evidence="1">Golgi apparatus membrane</location>
        <topology evidence="1">Peripheral membrane protein</topology>
    </subcellularLocation>
</comment>
<keyword evidence="13" id="KW-1185">Reference proteome</keyword>
<evidence type="ECO:0000259" key="10">
    <source>
        <dbReference type="Pfam" id="PF04136"/>
    </source>
</evidence>
<dbReference type="InterPro" id="IPR048320">
    <property type="entry name" value="COG3_N"/>
</dbReference>
<comment type="similarity">
    <text evidence="2">Belongs to the COG3 family.</text>
</comment>
<comment type="caution">
    <text evidence="12">The sequence shown here is derived from an EMBL/GenBank/DDBJ whole genome shotgun (WGS) entry which is preliminary data.</text>
</comment>
<proteinExistence type="inferred from homology"/>
<evidence type="ECO:0000256" key="8">
    <source>
        <dbReference type="ARBA" id="ARBA00031339"/>
    </source>
</evidence>
<dbReference type="PANTHER" id="PTHR13302:SF8">
    <property type="entry name" value="CONSERVED OLIGOMERIC GOLGI COMPLEX SUBUNIT 3"/>
    <property type="match status" value="1"/>
</dbReference>
<dbReference type="GO" id="GO:0000139">
    <property type="term" value="C:Golgi membrane"/>
    <property type="evidence" value="ECO:0007669"/>
    <property type="project" value="UniProtKB-SubCell"/>
</dbReference>
<keyword evidence="4" id="KW-0813">Transport</keyword>
<sequence length="847" mass="95283">MADVANTTVRQIQNKLLEWEQPEKSLAPLSLSQRNAIYEISEEVSVRSVPQNLPEGDLSALDKKDNPDEGREEKESISDADLTDKSVFPLRPSNIATTHDFLEWYSNVEEQLEDQANSVYISYLQQMTLRRQECDELYNQVDACLKDLAQLSKQHQTVANSTNSLHQVSEQLLADQMKLSSVNSEVERKLQYFRSLDRISQRLASPTLSINSTVFKECLDRLDECLEYMATHENFKECRVYLAKLQHCQSRAVALVRSYVTQIMQTATQQCLAAPVSSSESFTASGGSIIPAADSDFARCYGKFQACAPKIRAVLGHIEERVEKVAKSGYEALLVDCQACYVEQRHQLLWSSVCSAVKELSQRHKGDHCTMVRSGCAFLLHICQDEHRLFAEFFRSQVQAQLTDYLEGLCTSLYDVLRPAIIHINHLETLAEICSILRVEMLEEHVPANPGPLEAFGRVVWQLLQDVQERLVFRAHLYLQSDILNYKPAPGDLAYPEKLEMMESIAQSIADQQSQQSGKLRRSDSRSSLASVGSATSQEVANINHAVEQPRSRTGNSPADLHGMWYPTVRRTLVCLSRLYRCVERPIFQGLSQEALSMCMQSVTAAAEAIAQRKTAMDGELFEVKHLLILREQIAPFQVDFTIRETSLDFSKVKTAAFGLLQRRRQLLSLNANNALLEFLLDGTPAVREQLIDSRRDVDLRLKATCEKFIASATSALVGPLQQFLSQVQSFLKMKSEEGDKFKDIKLRQQQFALPEAVGSVVRETQKLMKTVLPALQRSMQLYLANKDTEAILYRPIKNNVVSHFATLQQHLISEGYSAEDLMVVACPTPEQVLVMLSSASLLAAGS</sequence>
<dbReference type="GO" id="GO:0006886">
    <property type="term" value="P:intracellular protein transport"/>
    <property type="evidence" value="ECO:0007669"/>
    <property type="project" value="InterPro"/>
</dbReference>
<dbReference type="GO" id="GO:0017119">
    <property type="term" value="C:Golgi transport complex"/>
    <property type="evidence" value="ECO:0007669"/>
    <property type="project" value="TreeGrafter"/>
</dbReference>
<evidence type="ECO:0000259" key="11">
    <source>
        <dbReference type="Pfam" id="PF20671"/>
    </source>
</evidence>
<feature type="domain" description="Conserved oligomeric Golgi complex subunit 3 C-terminal" evidence="11">
    <location>
        <begin position="298"/>
        <end position="653"/>
    </location>
</feature>
<dbReference type="GO" id="GO:0005801">
    <property type="term" value="C:cis-Golgi network"/>
    <property type="evidence" value="ECO:0007669"/>
    <property type="project" value="InterPro"/>
</dbReference>
<keyword evidence="6" id="KW-0333">Golgi apparatus</keyword>
<feature type="compositionally biased region" description="Basic and acidic residues" evidence="9">
    <location>
        <begin position="60"/>
        <end position="77"/>
    </location>
</feature>
<feature type="region of interest" description="Disordered" evidence="9">
    <location>
        <begin position="511"/>
        <end position="561"/>
    </location>
</feature>
<evidence type="ECO:0000256" key="9">
    <source>
        <dbReference type="SAM" id="MobiDB-lite"/>
    </source>
</evidence>
<gene>
    <name evidence="12" type="ORF">KUF71_024503</name>
</gene>
<dbReference type="Proteomes" id="UP001219518">
    <property type="component" value="Unassembled WGS sequence"/>
</dbReference>
<dbReference type="Pfam" id="PF20671">
    <property type="entry name" value="COG3_C"/>
    <property type="match status" value="1"/>
</dbReference>
<accession>A0AAE1H5E4</accession>
<evidence type="ECO:0000313" key="12">
    <source>
        <dbReference type="EMBL" id="KAK3915205.1"/>
    </source>
</evidence>
<feature type="domain" description="Conserved oligomeric Golgi complex subunit 3 N-terminal" evidence="10">
    <location>
        <begin position="123"/>
        <end position="265"/>
    </location>
</feature>
<evidence type="ECO:0000256" key="7">
    <source>
        <dbReference type="ARBA" id="ARBA00023136"/>
    </source>
</evidence>
<dbReference type="PANTHER" id="PTHR13302">
    <property type="entry name" value="CONSERVED OLIGOMERIC GOLGI COMPLEX COMPONENT 3"/>
    <property type="match status" value="1"/>
</dbReference>
<evidence type="ECO:0000256" key="5">
    <source>
        <dbReference type="ARBA" id="ARBA00022927"/>
    </source>
</evidence>
<evidence type="ECO:0000256" key="6">
    <source>
        <dbReference type="ARBA" id="ARBA00023034"/>
    </source>
</evidence>
<keyword evidence="7" id="KW-0472">Membrane</keyword>
<feature type="compositionally biased region" description="Low complexity" evidence="9">
    <location>
        <begin position="526"/>
        <end position="537"/>
    </location>
</feature>
<reference evidence="12" key="1">
    <citation type="submission" date="2021-07" db="EMBL/GenBank/DDBJ databases">
        <authorList>
            <person name="Catto M.A."/>
            <person name="Jacobson A."/>
            <person name="Kennedy G."/>
            <person name="Labadie P."/>
            <person name="Hunt B.G."/>
            <person name="Srinivasan R."/>
        </authorList>
    </citation>
    <scope>NUCLEOTIDE SEQUENCE</scope>
    <source>
        <strain evidence="12">PL_HMW_Pooled</strain>
        <tissue evidence="12">Head</tissue>
    </source>
</reference>
<dbReference type="Pfam" id="PF04136">
    <property type="entry name" value="COG3_N"/>
    <property type="match status" value="1"/>
</dbReference>
<dbReference type="InterPro" id="IPR048685">
    <property type="entry name" value="COG3_C"/>
</dbReference>
<dbReference type="GO" id="GO:0006891">
    <property type="term" value="P:intra-Golgi vesicle-mediated transport"/>
    <property type="evidence" value="ECO:0007669"/>
    <property type="project" value="TreeGrafter"/>
</dbReference>
<organism evidence="12 13">
    <name type="scientific">Frankliniella fusca</name>
    <dbReference type="NCBI Taxonomy" id="407009"/>
    <lineage>
        <taxon>Eukaryota</taxon>
        <taxon>Metazoa</taxon>
        <taxon>Ecdysozoa</taxon>
        <taxon>Arthropoda</taxon>
        <taxon>Hexapoda</taxon>
        <taxon>Insecta</taxon>
        <taxon>Pterygota</taxon>
        <taxon>Neoptera</taxon>
        <taxon>Paraneoptera</taxon>
        <taxon>Thysanoptera</taxon>
        <taxon>Terebrantia</taxon>
        <taxon>Thripoidea</taxon>
        <taxon>Thripidae</taxon>
        <taxon>Frankliniella</taxon>
    </lineage>
</organism>
<reference evidence="12" key="2">
    <citation type="journal article" date="2023" name="BMC Genomics">
        <title>Pest status, molecular evolution, and epigenetic factors derived from the genome assembly of Frankliniella fusca, a thysanopteran phytovirus vector.</title>
        <authorList>
            <person name="Catto M.A."/>
            <person name="Labadie P.E."/>
            <person name="Jacobson A.L."/>
            <person name="Kennedy G.G."/>
            <person name="Srinivasan R."/>
            <person name="Hunt B.G."/>
        </authorList>
    </citation>
    <scope>NUCLEOTIDE SEQUENCE</scope>
    <source>
        <strain evidence="12">PL_HMW_Pooled</strain>
    </source>
</reference>
<evidence type="ECO:0000313" key="13">
    <source>
        <dbReference type="Proteomes" id="UP001219518"/>
    </source>
</evidence>
<keyword evidence="5" id="KW-0653">Protein transport</keyword>
<feature type="region of interest" description="Disordered" evidence="9">
    <location>
        <begin position="47"/>
        <end position="83"/>
    </location>
</feature>
<dbReference type="AlphaFoldDB" id="A0AAE1H5E4"/>
<evidence type="ECO:0000256" key="3">
    <source>
        <dbReference type="ARBA" id="ARBA00020976"/>
    </source>
</evidence>
<dbReference type="InterPro" id="IPR007265">
    <property type="entry name" value="COG_su3"/>
</dbReference>
<evidence type="ECO:0000256" key="2">
    <source>
        <dbReference type="ARBA" id="ARBA00009936"/>
    </source>
</evidence>
<name>A0AAE1H5E4_9NEOP</name>
<dbReference type="EMBL" id="JAHWGI010000410">
    <property type="protein sequence ID" value="KAK3915205.1"/>
    <property type="molecule type" value="Genomic_DNA"/>
</dbReference>
<dbReference type="GO" id="GO:0007030">
    <property type="term" value="P:Golgi organization"/>
    <property type="evidence" value="ECO:0007669"/>
    <property type="project" value="TreeGrafter"/>
</dbReference>
<evidence type="ECO:0000256" key="1">
    <source>
        <dbReference type="ARBA" id="ARBA00004395"/>
    </source>
</evidence>